<dbReference type="Pfam" id="PF13306">
    <property type="entry name" value="LRR_5"/>
    <property type="match status" value="1"/>
</dbReference>
<protein>
    <submittedName>
        <fullName evidence="4">Leucine-rich repeat protein</fullName>
    </submittedName>
</protein>
<keyword evidence="2" id="KW-0732">Signal</keyword>
<comment type="caution">
    <text evidence="4">The sequence shown here is derived from an EMBL/GenBank/DDBJ whole genome shotgun (WGS) entry which is preliminary data.</text>
</comment>
<dbReference type="InterPro" id="IPR013783">
    <property type="entry name" value="Ig-like_fold"/>
</dbReference>
<feature type="domain" description="PKD/Chitinase" evidence="3">
    <location>
        <begin position="824"/>
        <end position="916"/>
    </location>
</feature>
<dbReference type="InterPro" id="IPR032675">
    <property type="entry name" value="LRR_dom_sf"/>
</dbReference>
<sequence>MKKKLKKGICLLVSILMVITSMPMGVLAQEVTTSSSPLVNSASPGADSAKTAEVSAPANTVASPKNAVTTEEETQSLEPTAETTVTPPAAETVQTADVITTMATETDGDYDFNVVDGNAVITKYNGTAAILTVPETLTTADGFKKMVTTIGASAFNGCSTLIKVVLPSSLTTIESVLNTGTFSGCSNLTEVTIPANVAKMGPDIFYNLPGPVKIDGVAKSFVEGYVSEYNNLTFSEDKTLFYINNFTTTAASGGNIGTVIPLTASAAGGTGTVTYKFYCDLVDNNSIKTTIPILDWSAATMASYIPTTAGTYTFYVEAKDGAGKTCIKTINDYKVINTPTAELSVSKASPQYIDSSITLTAGVKTGTGTGAITYEFSSQLGSTKKVIQAFSAVNTCAVLTGTPGVYTYYVTAKDSQGLTNTATITNYSIIDHLNITSFTADKVAPQELGTALKLTAVATGGKTTCQYHFYYTFNANTTPIDIQNYSENASAVFTPKEAGDYKLYVDAMNASGIPTDPQSIDFKIVDTPEIGSFTATTADDKPFYKGDTSHPIMLAADGITGGTEPYTYAFSYTLGTGTVKKPITSTVGQKTTTFEPSEAGTYTFYVDVKDHTNTVTATKTVSNYVVCEPLGGALTTDKGSPQNKETTVKLTAAGSGGKAPYTYEFSYIAPDNTEIPIGTDSASKTTSVLLNDAGDYSLHVTITDANKVAKDVTIPYVIQDNPVITDLKTDRDAEIGHYANDPIVITPTIEGGTGPYTYVFTYKIGTKIMATSTQKATSAATVITDTYTPNTAGAYTFEVKVTDKDGLSSTKSITSYKVLTVLTAKTLKLDKASGQNIGTAIKLTATASGGKGPYTYCFYYTLDGGVVKKDLSGGTFTGVFGTSSTAAFTPTVAGIYTLYVDIKDANGVKVVTGSVANYKVVNAPVIKEFSGAKKQGETATAALYSGDMIELTAKTEDNSGEKPLTYRFYYKLGSCEFPIKTVTNTTRVANEEVAVDFVLPAAGTYTLFVEVSDGTSKDVANLVSYKVLPGVSAKAVKLSKTTGLIAGDTVKLTATAAGGKAPYTYQFYVKESAASSYTPIGTATTANTISYTLPTAGTNTYYVKITDANKVESGNTDAKLSQLLLSASTMISVANPPVISDKGYTKTAGATGTTLYAGDILKLTAKTTDNTGEGNLTYRFYYKVGSVETTIFTDPKIARGTGEESTTAFTLPGAGTYTVFVEVKDAKGSKDTEQIASCKVLGAVTAKAVAVSKTTGVNASDTVKLTATAAGGKAAYSYQFYYKQDTGVLTPIETAPVTTKTVDFKLPATAGTYTFYVRIVDANKVESGNTDAKLSQLLLSASPTISVANPPVIESLIASPVKGGAVYEGGQVVLTAKMKTGSGVGPLTYTFSYISGSATTIIDASKVSENVATFNIGAAGTYTLRVTVSDGTSEAMQTIIGYKVLSGVAVKSLKADKPSGQNIGTAIKLTATGAGGKTPYTYDFYYIYETGPTEIPIKTNSTLNTVTFNPTKGGTYNLYVRVKDANGIVCTNDKDIGISDYEVTDNPIIKDFSTSRPAGQTSTYVDTEIGLTATVTGGATPYHYVFSYKLGTGAPVILDNTDGDNKATFKPIAPGSYILSVAVTDKDNNPNPATTKEIKSFTVIAKPTVKSFTVSKTSVVKGSKVTLSSAVTGGQSPYTYEFSYKNSGDADKTIIRAYSATSSYTWTPDTAGTYTLTVGIKDKYGTETTKDTTLTVTDK</sequence>
<dbReference type="InterPro" id="IPR026906">
    <property type="entry name" value="LRR_5"/>
</dbReference>
<dbReference type="SMART" id="SM00089">
    <property type="entry name" value="PKD"/>
    <property type="match status" value="6"/>
</dbReference>
<feature type="domain" description="PKD/Chitinase" evidence="3">
    <location>
        <begin position="345"/>
        <end position="431"/>
    </location>
</feature>
<dbReference type="Proteomes" id="UP000616595">
    <property type="component" value="Unassembled WGS sequence"/>
</dbReference>
<dbReference type="SUPFAM" id="SSF49299">
    <property type="entry name" value="PKD domain"/>
    <property type="match status" value="1"/>
</dbReference>
<evidence type="ECO:0000313" key="4">
    <source>
        <dbReference type="EMBL" id="MBC3889171.1"/>
    </source>
</evidence>
<feature type="compositionally biased region" description="Polar residues" evidence="1">
    <location>
        <begin position="34"/>
        <end position="43"/>
    </location>
</feature>
<feature type="domain" description="PKD/Chitinase" evidence="3">
    <location>
        <begin position="1450"/>
        <end position="1646"/>
    </location>
</feature>
<keyword evidence="5" id="KW-1185">Reference proteome</keyword>
<evidence type="ECO:0000256" key="1">
    <source>
        <dbReference type="SAM" id="MobiDB-lite"/>
    </source>
</evidence>
<feature type="domain" description="PKD/Chitinase" evidence="3">
    <location>
        <begin position="1649"/>
        <end position="1739"/>
    </location>
</feature>
<feature type="chain" id="PRO_5038124881" evidence="2">
    <location>
        <begin position="29"/>
        <end position="1739"/>
    </location>
</feature>
<accession>A0A923HVR6</accession>
<evidence type="ECO:0000259" key="3">
    <source>
        <dbReference type="SMART" id="SM00089"/>
    </source>
</evidence>
<name>A0A923HVR6_9FIRM</name>
<feature type="compositionally biased region" description="Polar residues" evidence="1">
    <location>
        <begin position="57"/>
        <end position="69"/>
    </location>
</feature>
<gene>
    <name evidence="4" type="ORF">GH810_12690</name>
</gene>
<feature type="signal peptide" evidence="2">
    <location>
        <begin position="1"/>
        <end position="28"/>
    </location>
</feature>
<dbReference type="OrthoDB" id="1776083at2"/>
<feature type="domain" description="PKD/Chitinase" evidence="3">
    <location>
        <begin position="631"/>
        <end position="720"/>
    </location>
</feature>
<organism evidence="4 5">
    <name type="scientific">Acetobacterium paludosum</name>
    <dbReference type="NCBI Taxonomy" id="52693"/>
    <lineage>
        <taxon>Bacteria</taxon>
        <taxon>Bacillati</taxon>
        <taxon>Bacillota</taxon>
        <taxon>Clostridia</taxon>
        <taxon>Eubacteriales</taxon>
        <taxon>Eubacteriaceae</taxon>
        <taxon>Acetobacterium</taxon>
    </lineage>
</organism>
<dbReference type="EMBL" id="WJBD01000015">
    <property type="protein sequence ID" value="MBC3889171.1"/>
    <property type="molecule type" value="Genomic_DNA"/>
</dbReference>
<dbReference type="InterPro" id="IPR022409">
    <property type="entry name" value="PKD/Chitinase_dom"/>
</dbReference>
<evidence type="ECO:0000313" key="5">
    <source>
        <dbReference type="Proteomes" id="UP000616595"/>
    </source>
</evidence>
<feature type="region of interest" description="Disordered" evidence="1">
    <location>
        <begin position="34"/>
        <end position="86"/>
    </location>
</feature>
<feature type="domain" description="PKD/Chitinase" evidence="3">
    <location>
        <begin position="243"/>
        <end position="336"/>
    </location>
</feature>
<dbReference type="Gene3D" id="2.60.40.10">
    <property type="entry name" value="Immunoglobulins"/>
    <property type="match status" value="1"/>
</dbReference>
<proteinExistence type="predicted"/>
<evidence type="ECO:0000256" key="2">
    <source>
        <dbReference type="SAM" id="SignalP"/>
    </source>
</evidence>
<reference evidence="4" key="1">
    <citation type="submission" date="2019-10" db="EMBL/GenBank/DDBJ databases">
        <authorList>
            <person name="Ross D.E."/>
            <person name="Gulliver D."/>
        </authorList>
    </citation>
    <scope>NUCLEOTIDE SEQUENCE</scope>
    <source>
        <strain evidence="4">DER-2019</strain>
    </source>
</reference>
<dbReference type="InterPro" id="IPR035986">
    <property type="entry name" value="PKD_dom_sf"/>
</dbReference>
<reference evidence="4" key="2">
    <citation type="submission" date="2020-10" db="EMBL/GenBank/DDBJ databases">
        <title>Comparative genomics of the Acetobacterium genus.</title>
        <authorList>
            <person name="Marshall C."/>
            <person name="May H."/>
            <person name="Norman S."/>
        </authorList>
    </citation>
    <scope>NUCLEOTIDE SEQUENCE</scope>
    <source>
        <strain evidence="4">DER-2019</strain>
    </source>
</reference>
<dbReference type="Gene3D" id="3.80.10.10">
    <property type="entry name" value="Ribonuclease Inhibitor"/>
    <property type="match status" value="1"/>
</dbReference>
<dbReference type="RefSeq" id="WP_148567578.1">
    <property type="nucleotide sequence ID" value="NZ_RXYA01000011.1"/>
</dbReference>